<dbReference type="GO" id="GO:0030418">
    <property type="term" value="P:nicotianamine biosynthetic process"/>
    <property type="evidence" value="ECO:0007669"/>
    <property type="project" value="InterPro"/>
</dbReference>
<dbReference type="Pfam" id="PF03059">
    <property type="entry name" value="NAS"/>
    <property type="match status" value="1"/>
</dbReference>
<dbReference type="SUPFAM" id="SSF53335">
    <property type="entry name" value="S-adenosyl-L-methionine-dependent methyltransferases"/>
    <property type="match status" value="1"/>
</dbReference>
<reference evidence="3 4" key="1">
    <citation type="submission" date="2019-02" db="EMBL/GenBank/DDBJ databases">
        <title>Paenibacillus sp. nov., isolated from surface-sterilized tissue of Thalictrum simplex L.</title>
        <authorList>
            <person name="Tuo L."/>
        </authorList>
    </citation>
    <scope>NUCLEOTIDE SEQUENCE [LARGE SCALE GENOMIC DNA]</scope>
    <source>
        <strain evidence="3 4">N2SHLJ1</strain>
    </source>
</reference>
<dbReference type="PANTHER" id="PTHR32266">
    <property type="entry name" value="NICOTIANAMINE SYNTHASE 3"/>
    <property type="match status" value="1"/>
</dbReference>
<gene>
    <name evidence="3" type="ORF">EYB31_21320</name>
</gene>
<dbReference type="Proteomes" id="UP000293142">
    <property type="component" value="Unassembled WGS sequence"/>
</dbReference>
<dbReference type="InterPro" id="IPR029063">
    <property type="entry name" value="SAM-dependent_MTases_sf"/>
</dbReference>
<evidence type="ECO:0000256" key="2">
    <source>
        <dbReference type="ARBA" id="ARBA00022691"/>
    </source>
</evidence>
<name>A0A4Q9DPD7_9BACL</name>
<evidence type="ECO:0000313" key="4">
    <source>
        <dbReference type="Proteomes" id="UP000293142"/>
    </source>
</evidence>
<dbReference type="PANTHER" id="PTHR32266:SF12">
    <property type="entry name" value="NICOTIANAMINE SYNTHASE 3"/>
    <property type="match status" value="1"/>
</dbReference>
<dbReference type="OrthoDB" id="1956540at2"/>
<dbReference type="AlphaFoldDB" id="A0A4Q9DPD7"/>
<keyword evidence="1" id="KW-0808">Transferase</keyword>
<proteinExistence type="predicted"/>
<evidence type="ECO:0000256" key="1">
    <source>
        <dbReference type="ARBA" id="ARBA00022679"/>
    </source>
</evidence>
<evidence type="ECO:0000313" key="3">
    <source>
        <dbReference type="EMBL" id="TBL76088.1"/>
    </source>
</evidence>
<dbReference type="InterPro" id="IPR004298">
    <property type="entry name" value="Nicotian_synth"/>
</dbReference>
<keyword evidence="4" id="KW-1185">Reference proteome</keyword>
<dbReference type="Gene3D" id="3.40.50.150">
    <property type="entry name" value="Vaccinia Virus protein VP39"/>
    <property type="match status" value="1"/>
</dbReference>
<accession>A0A4Q9DPD7</accession>
<evidence type="ECO:0008006" key="5">
    <source>
        <dbReference type="Google" id="ProtNLM"/>
    </source>
</evidence>
<dbReference type="EMBL" id="SIRE01000015">
    <property type="protein sequence ID" value="TBL76088.1"/>
    <property type="molecule type" value="Genomic_DNA"/>
</dbReference>
<keyword evidence="2" id="KW-0949">S-adenosyl-L-methionine</keyword>
<organism evidence="3 4">
    <name type="scientific">Paenibacillus thalictri</name>
    <dbReference type="NCBI Taxonomy" id="2527873"/>
    <lineage>
        <taxon>Bacteria</taxon>
        <taxon>Bacillati</taxon>
        <taxon>Bacillota</taxon>
        <taxon>Bacilli</taxon>
        <taxon>Bacillales</taxon>
        <taxon>Paenibacillaceae</taxon>
        <taxon>Paenibacillus</taxon>
    </lineage>
</organism>
<sequence>MLGIMGNSPNRAHYPLSIKLCLLKKGNRMYGQMNTSMEATADVLGKYKLMLGMKSLDYEIKELTDYSKSCCDCYVLLKDRIDRLSSFMMDEENESAWRIYGDCEDVKTYAEKLRESSVQALCDMEKYHSSCICDKKQNIQGYLSTLSDAVRGELVRYGITGNSKVLFIGAGAFPLSSLTIAKDTGAAVLGLDIDAEAVQLARRVAGASGLNDKVGFTEKRVHELSFAQDATHVIIASLVKSKLALLDELRAVIQPEAKVILRYGNGLKSIFNYPLETHLEDDWITSKLPSHGTLYDSIILKKQPSQARVKSS</sequence>
<dbReference type="GO" id="GO:0030410">
    <property type="term" value="F:nicotianamine synthase activity"/>
    <property type="evidence" value="ECO:0007669"/>
    <property type="project" value="InterPro"/>
</dbReference>
<protein>
    <recommendedName>
        <fullName evidence="5">Methyltransferase domain-containing protein</fullName>
    </recommendedName>
</protein>
<comment type="caution">
    <text evidence="3">The sequence shown here is derived from an EMBL/GenBank/DDBJ whole genome shotgun (WGS) entry which is preliminary data.</text>
</comment>